<dbReference type="RefSeq" id="WP_055155566.1">
    <property type="nucleotide sequence ID" value="NZ_CAXSNH010000001.1"/>
</dbReference>
<feature type="transmembrane region" description="Helical" evidence="7">
    <location>
        <begin position="339"/>
        <end position="360"/>
    </location>
</feature>
<evidence type="ECO:0000313" key="9">
    <source>
        <dbReference type="Proteomes" id="UP000095727"/>
    </source>
</evidence>
<protein>
    <submittedName>
        <fullName evidence="8">Cell division protein FtsW</fullName>
    </submittedName>
</protein>
<feature type="transmembrane region" description="Helical" evidence="7">
    <location>
        <begin position="68"/>
        <end position="88"/>
    </location>
</feature>
<keyword evidence="2 7" id="KW-0812">Transmembrane</keyword>
<dbReference type="GO" id="GO:0051301">
    <property type="term" value="P:cell division"/>
    <property type="evidence" value="ECO:0007669"/>
    <property type="project" value="UniProtKB-KW"/>
</dbReference>
<dbReference type="Proteomes" id="UP000095727">
    <property type="component" value="Unassembled WGS sequence"/>
</dbReference>
<feature type="transmembrane region" description="Helical" evidence="7">
    <location>
        <begin position="372"/>
        <end position="393"/>
    </location>
</feature>
<evidence type="ECO:0000313" key="8">
    <source>
        <dbReference type="EMBL" id="CUM72656.1"/>
    </source>
</evidence>
<evidence type="ECO:0000256" key="5">
    <source>
        <dbReference type="ARBA" id="ARBA00023136"/>
    </source>
</evidence>
<dbReference type="GO" id="GO:0005886">
    <property type="term" value="C:plasma membrane"/>
    <property type="evidence" value="ECO:0007669"/>
    <property type="project" value="TreeGrafter"/>
</dbReference>
<evidence type="ECO:0000256" key="3">
    <source>
        <dbReference type="ARBA" id="ARBA00022960"/>
    </source>
</evidence>
<evidence type="ECO:0000256" key="2">
    <source>
        <dbReference type="ARBA" id="ARBA00022692"/>
    </source>
</evidence>
<dbReference type="GO" id="GO:0008360">
    <property type="term" value="P:regulation of cell shape"/>
    <property type="evidence" value="ECO:0007669"/>
    <property type="project" value="UniProtKB-KW"/>
</dbReference>
<keyword evidence="8" id="KW-0132">Cell division</keyword>
<dbReference type="EMBL" id="CYXR01000002">
    <property type="protein sequence ID" value="CUM72656.1"/>
    <property type="molecule type" value="Genomic_DNA"/>
</dbReference>
<feature type="transmembrane region" description="Helical" evidence="7">
    <location>
        <begin position="122"/>
        <end position="140"/>
    </location>
</feature>
<evidence type="ECO:0000256" key="7">
    <source>
        <dbReference type="SAM" id="Phobius"/>
    </source>
</evidence>
<reference evidence="8 9" key="1">
    <citation type="submission" date="2015-09" db="EMBL/GenBank/DDBJ databases">
        <authorList>
            <consortium name="Pathogen Informatics"/>
        </authorList>
    </citation>
    <scope>NUCLEOTIDE SEQUENCE [LARGE SCALE GENOMIC DNA]</scope>
    <source>
        <strain evidence="8 9">2789STDY5834962</strain>
    </source>
</reference>
<feature type="transmembrane region" description="Helical" evidence="7">
    <location>
        <begin position="12"/>
        <end position="31"/>
    </location>
</feature>
<feature type="transmembrane region" description="Helical" evidence="7">
    <location>
        <begin position="232"/>
        <end position="249"/>
    </location>
</feature>
<evidence type="ECO:0000256" key="4">
    <source>
        <dbReference type="ARBA" id="ARBA00022989"/>
    </source>
</evidence>
<keyword evidence="8" id="KW-0131">Cell cycle</keyword>
<feature type="compositionally biased region" description="Basic and acidic residues" evidence="6">
    <location>
        <begin position="457"/>
        <end position="475"/>
    </location>
</feature>
<dbReference type="InterPro" id="IPR001182">
    <property type="entry name" value="FtsW/RodA"/>
</dbReference>
<evidence type="ECO:0000256" key="6">
    <source>
        <dbReference type="SAM" id="MobiDB-lite"/>
    </source>
</evidence>
<organism evidence="8 9">
    <name type="scientific">Coprococcus comes</name>
    <dbReference type="NCBI Taxonomy" id="410072"/>
    <lineage>
        <taxon>Bacteria</taxon>
        <taxon>Bacillati</taxon>
        <taxon>Bacillota</taxon>
        <taxon>Clostridia</taxon>
        <taxon>Lachnospirales</taxon>
        <taxon>Lachnospiraceae</taxon>
        <taxon>Coprococcus</taxon>
    </lineage>
</organism>
<keyword evidence="3" id="KW-0133">Cell shape</keyword>
<dbReference type="Pfam" id="PF01098">
    <property type="entry name" value="FTSW_RODA_SPOVE"/>
    <property type="match status" value="1"/>
</dbReference>
<dbReference type="GO" id="GO:0015648">
    <property type="term" value="F:lipid-linked peptidoglycan transporter activity"/>
    <property type="evidence" value="ECO:0007669"/>
    <property type="project" value="TreeGrafter"/>
</dbReference>
<comment type="subcellular location">
    <subcellularLocation>
        <location evidence="1">Membrane</location>
        <topology evidence="1">Multi-pass membrane protein</topology>
    </subcellularLocation>
</comment>
<feature type="transmembrane region" description="Helical" evidence="7">
    <location>
        <begin position="254"/>
        <end position="274"/>
    </location>
</feature>
<dbReference type="PANTHER" id="PTHR30474:SF3">
    <property type="entry name" value="PEPTIDOGLYCAN GLYCOSYLTRANSFERASE RODA"/>
    <property type="match status" value="1"/>
</dbReference>
<keyword evidence="5 7" id="KW-0472">Membrane</keyword>
<feature type="transmembrane region" description="Helical" evidence="7">
    <location>
        <begin position="43"/>
        <end position="62"/>
    </location>
</feature>
<dbReference type="GO" id="GO:0032153">
    <property type="term" value="C:cell division site"/>
    <property type="evidence" value="ECO:0007669"/>
    <property type="project" value="TreeGrafter"/>
</dbReference>
<feature type="transmembrane region" description="Helical" evidence="7">
    <location>
        <begin position="178"/>
        <end position="201"/>
    </location>
</feature>
<proteinExistence type="predicted"/>
<dbReference type="PANTHER" id="PTHR30474">
    <property type="entry name" value="CELL CYCLE PROTEIN"/>
    <property type="match status" value="1"/>
</dbReference>
<feature type="transmembrane region" description="Helical" evidence="7">
    <location>
        <begin position="405"/>
        <end position="429"/>
    </location>
</feature>
<gene>
    <name evidence="8" type="primary">ftsW_1</name>
    <name evidence="8" type="ORF">ERS852574_00284</name>
</gene>
<dbReference type="AlphaFoldDB" id="A0A173R4H9"/>
<accession>A0A173R4H9</accession>
<feature type="transmembrane region" description="Helical" evidence="7">
    <location>
        <begin position="95"/>
        <end position="116"/>
    </location>
</feature>
<sequence>MINIIVELSKYLMIALMLVYTFECFAVFNYTDEYTQRSIFRKQNVLMFLLHMIAFLVMYLQTNETKMIGFYGMQVVLFLAVILLYTIIYPRVSRLVVNNMCMLMAIGFIMITRLSYSLAVKQFLIVSASVAISLVIPVIIRKVKALSEWKIFYAIAGVVMLGVVIIVGRVTGGAMLNVAIGGFTLQPSELVKIIFVFFVAASLKTDTSFKNIVITTAVAAMHVLILVVSKDLGAALIIFAVYLVMLYVASRQPLYVLVGLIAGSGASVVAYKLFNHVRVRVLVWKNPFTVYNEGGYQVAQSLMAIGTGSWFGMGLFQGAADQIPVAESDFIFSAIAEEMGLIFALGLILVCVSVYMMFLNIAMQLRDSFYKLVALGLGTCYIFQIFLTIGGVTKFIPSTGVTLPLVSYGGTSVLSTIIMFAIIQGLYVLREDEEEDIERKKLQRRRTSRSGSAAGEPARRERISRPKEEGRREKPQQTNGWRTKEKGRTQPPKKRTAASERNTGRKKRSQ</sequence>
<feature type="region of interest" description="Disordered" evidence="6">
    <location>
        <begin position="438"/>
        <end position="510"/>
    </location>
</feature>
<feature type="transmembrane region" description="Helical" evidence="7">
    <location>
        <begin position="152"/>
        <end position="172"/>
    </location>
</feature>
<evidence type="ECO:0000256" key="1">
    <source>
        <dbReference type="ARBA" id="ARBA00004141"/>
    </source>
</evidence>
<name>A0A173R4H9_9FIRM</name>
<keyword evidence="4 7" id="KW-1133">Transmembrane helix</keyword>